<dbReference type="Proteomes" id="UP000262878">
    <property type="component" value="Unassembled WGS sequence"/>
</dbReference>
<evidence type="ECO:0000256" key="2">
    <source>
        <dbReference type="HAMAP-Rule" id="MF_00758"/>
    </source>
</evidence>
<dbReference type="NCBIfam" id="NF001266">
    <property type="entry name" value="PRK00228.1-1"/>
    <property type="match status" value="1"/>
</dbReference>
<dbReference type="RefSeq" id="WP_006954257.1">
    <property type="nucleotide sequence ID" value="NZ_DAIRLQ010000002.1"/>
</dbReference>
<comment type="caution">
    <text evidence="3">The sequence shown here is derived from an EMBL/GenBank/DDBJ whole genome shotgun (WGS) entry which is preliminary data.</text>
</comment>
<dbReference type="GO" id="GO:0005829">
    <property type="term" value="C:cytosol"/>
    <property type="evidence" value="ECO:0007669"/>
    <property type="project" value="TreeGrafter"/>
</dbReference>
<reference evidence="3 4" key="1">
    <citation type="journal article" date="2018" name="Nat. Biotechnol.">
        <title>A standardized bacterial taxonomy based on genome phylogeny substantially revises the tree of life.</title>
        <authorList>
            <person name="Parks D.H."/>
            <person name="Chuvochina M."/>
            <person name="Waite D.W."/>
            <person name="Rinke C."/>
            <person name="Skarshewski A."/>
            <person name="Chaumeil P.A."/>
            <person name="Hugenholtz P."/>
        </authorList>
    </citation>
    <scope>NUCLEOTIDE SEQUENCE [LARGE SCALE GENOMIC DNA]</scope>
    <source>
        <strain evidence="3">UBA9360</strain>
    </source>
</reference>
<evidence type="ECO:0000313" key="3">
    <source>
        <dbReference type="EMBL" id="HAR56801.1"/>
    </source>
</evidence>
<sequence length="185" mass="20502">MESLQNHFLIATPSMNDPLFRRSVTYICEHNEDGAMGLIINQPAELTVNSLLDKLEIVYPDSADSLKGPVYQGGPVGQERGFVIHPPQQNWRSSLKLSDEIMVTTSRDILEALGSSAAPLQFLLTLGYAGWEAGQLEQELAENSWLAIPADPEILFNTPTNQRWEKATEQLGFDIWKLGPDVGHA</sequence>
<evidence type="ECO:0000256" key="1">
    <source>
        <dbReference type="ARBA" id="ARBA00009600"/>
    </source>
</evidence>
<organism evidence="3 4">
    <name type="scientific">Idiomarina baltica</name>
    <dbReference type="NCBI Taxonomy" id="190892"/>
    <lineage>
        <taxon>Bacteria</taxon>
        <taxon>Pseudomonadati</taxon>
        <taxon>Pseudomonadota</taxon>
        <taxon>Gammaproteobacteria</taxon>
        <taxon>Alteromonadales</taxon>
        <taxon>Idiomarinaceae</taxon>
        <taxon>Idiomarina</taxon>
    </lineage>
</organism>
<dbReference type="Pfam" id="PF02622">
    <property type="entry name" value="DUF179"/>
    <property type="match status" value="1"/>
</dbReference>
<dbReference type="AlphaFoldDB" id="A0A348WQI9"/>
<name>A0A348WQI9_9GAMM</name>
<proteinExistence type="inferred from homology"/>
<protein>
    <recommendedName>
        <fullName evidence="2">UPF0301 protein DCR58_08460</fullName>
    </recommendedName>
</protein>
<comment type="similarity">
    <text evidence="1 2">Belongs to the UPF0301 (AlgH) family.</text>
</comment>
<dbReference type="InterPro" id="IPR003774">
    <property type="entry name" value="AlgH-like"/>
</dbReference>
<evidence type="ECO:0000313" key="4">
    <source>
        <dbReference type="Proteomes" id="UP000262878"/>
    </source>
</evidence>
<dbReference type="STRING" id="314276.OS145_07816"/>
<dbReference type="HAMAP" id="MF_00758">
    <property type="entry name" value="UPF0301"/>
    <property type="match status" value="1"/>
</dbReference>
<dbReference type="PANTHER" id="PTHR30327:SF1">
    <property type="entry name" value="UPF0301 PROTEIN YQGE"/>
    <property type="match status" value="1"/>
</dbReference>
<dbReference type="Gene3D" id="3.40.1740.10">
    <property type="entry name" value="VC0467-like"/>
    <property type="match status" value="1"/>
</dbReference>
<dbReference type="PANTHER" id="PTHR30327">
    <property type="entry name" value="UNCHARACTERIZED PROTEIN YQGE"/>
    <property type="match status" value="1"/>
</dbReference>
<accession>A0A348WQI9</accession>
<dbReference type="EMBL" id="DMUP01000200">
    <property type="protein sequence ID" value="HAR56801.1"/>
    <property type="molecule type" value="Genomic_DNA"/>
</dbReference>
<dbReference type="SUPFAM" id="SSF143456">
    <property type="entry name" value="VC0467-like"/>
    <property type="match status" value="1"/>
</dbReference>
<gene>
    <name evidence="3" type="ORF">DCR58_08460</name>
</gene>